<reference evidence="19" key="2">
    <citation type="submission" date="2025-08" db="UniProtKB">
        <authorList>
            <consortium name="Ensembl"/>
        </authorList>
    </citation>
    <scope>IDENTIFICATION</scope>
</reference>
<dbReference type="Pfam" id="PF00089">
    <property type="entry name" value="Trypsin"/>
    <property type="match status" value="1"/>
</dbReference>
<evidence type="ECO:0000259" key="18">
    <source>
        <dbReference type="PROSITE" id="PS50240"/>
    </source>
</evidence>
<evidence type="ECO:0000256" key="11">
    <source>
        <dbReference type="ARBA" id="ARBA00023202"/>
    </source>
</evidence>
<keyword evidence="10" id="KW-1015">Disulfide bond</keyword>
<keyword evidence="8 15" id="KW-0720">Serine protease</keyword>
<dbReference type="InterPro" id="IPR018114">
    <property type="entry name" value="TRYPSIN_HIS"/>
</dbReference>
<comment type="catalytic activity">
    <reaction evidence="12">
        <text>Preferential cleavage: Arg-|-Xaa, Lys-|-Xaa.</text>
        <dbReference type="EC" id="3.4.21.4"/>
    </reaction>
</comment>
<dbReference type="PANTHER" id="PTHR24264">
    <property type="entry name" value="TRYPSIN-RELATED"/>
    <property type="match status" value="1"/>
</dbReference>
<proteinExistence type="predicted"/>
<dbReference type="PRINTS" id="PR00722">
    <property type="entry name" value="CHYMOTRYPSIN"/>
</dbReference>
<sequence>MKLFVILALVAICSNTVRTIRGNNFGFHSAFTSHSGRLDARLMTNTCDEICLSSSQVSARNLSRRKPSWPHTRTCLLEDGTSYRGSVSVSAYGHSCLRWFKFEWTSEAAKGLGPHNYCRNPDQSLTPWCRVKRGTRIVRELCNISKCKIETAVDTELTCGEMPSQRMNKIVGGAMTSIESQPWVAAIFHRRSGFGCGGSLIAPCWVLTAAHCFPDGENTKIRHLSVYLGKSYINDTDADREQKFTVEQMIIHPKYNNSYGSYNNDIALLKIKSQDGKCAVRTPSVRTVCLPPHLTMLPPGVECSIAGFGKESDTWHFSQYLKQAKVTLLSESDCKRDPTYARDLTSNMFCAASPTWSTDSCQGDSGGPLVCEVSGRMFVFGVVSWGEGCAKQDKPGVYTRVTNYNNWIAMKTGLPAYAAGVMYPTK</sequence>
<evidence type="ECO:0000313" key="20">
    <source>
        <dbReference type="Proteomes" id="UP000472263"/>
    </source>
</evidence>
<keyword evidence="6 16" id="KW-0732">Signal</keyword>
<dbReference type="GO" id="GO:0005615">
    <property type="term" value="C:extracellular space"/>
    <property type="evidence" value="ECO:0007669"/>
    <property type="project" value="TreeGrafter"/>
</dbReference>
<dbReference type="InterPro" id="IPR001254">
    <property type="entry name" value="Trypsin_dom"/>
</dbReference>
<dbReference type="PROSITE" id="PS50240">
    <property type="entry name" value="TRYPSIN_DOM"/>
    <property type="match status" value="1"/>
</dbReference>
<keyword evidence="3" id="KW-0245">EGF-like domain</keyword>
<keyword evidence="4 14" id="KW-0420">Kringle</keyword>
<keyword evidence="7 15" id="KW-0378">Hydrolase</keyword>
<evidence type="ECO:0000313" key="19">
    <source>
        <dbReference type="Ensembl" id="ENSMMDP00005009880.1"/>
    </source>
</evidence>
<evidence type="ECO:0000256" key="2">
    <source>
        <dbReference type="ARBA" id="ARBA00022525"/>
    </source>
</evidence>
<dbReference type="CDD" id="cd00190">
    <property type="entry name" value="Tryp_SPc"/>
    <property type="match status" value="1"/>
</dbReference>
<dbReference type="GO" id="GO:0031639">
    <property type="term" value="P:plasminogen activation"/>
    <property type="evidence" value="ECO:0007669"/>
    <property type="project" value="TreeGrafter"/>
</dbReference>
<evidence type="ECO:0000256" key="10">
    <source>
        <dbReference type="ARBA" id="ARBA00023157"/>
    </source>
</evidence>
<feature type="signal peptide" evidence="16">
    <location>
        <begin position="1"/>
        <end position="19"/>
    </location>
</feature>
<dbReference type="Gene3D" id="2.40.20.10">
    <property type="entry name" value="Plasminogen Kringle 4"/>
    <property type="match status" value="1"/>
</dbReference>
<dbReference type="GO" id="GO:0004252">
    <property type="term" value="F:serine-type endopeptidase activity"/>
    <property type="evidence" value="ECO:0007669"/>
    <property type="project" value="UniProtKB-EC"/>
</dbReference>
<dbReference type="FunFam" id="2.40.10.10:FF:000003">
    <property type="entry name" value="Transmembrane serine protease 3"/>
    <property type="match status" value="1"/>
</dbReference>
<dbReference type="GO" id="GO:0033628">
    <property type="term" value="P:regulation of cell adhesion mediated by integrin"/>
    <property type="evidence" value="ECO:0007669"/>
    <property type="project" value="TreeGrafter"/>
</dbReference>
<reference evidence="19" key="1">
    <citation type="submission" date="2019-06" db="EMBL/GenBank/DDBJ databases">
        <authorList>
            <consortium name="Wellcome Sanger Institute Data Sharing"/>
        </authorList>
    </citation>
    <scope>NUCLEOTIDE SEQUENCE [LARGE SCALE GENOMIC DNA]</scope>
</reference>
<dbReference type="Proteomes" id="UP000472263">
    <property type="component" value="Chromosome 15"/>
</dbReference>
<evidence type="ECO:0000256" key="6">
    <source>
        <dbReference type="ARBA" id="ARBA00022729"/>
    </source>
</evidence>
<organism evidence="19 20">
    <name type="scientific">Myripristis murdjan</name>
    <name type="common">pinecone soldierfish</name>
    <dbReference type="NCBI Taxonomy" id="586833"/>
    <lineage>
        <taxon>Eukaryota</taxon>
        <taxon>Metazoa</taxon>
        <taxon>Chordata</taxon>
        <taxon>Craniata</taxon>
        <taxon>Vertebrata</taxon>
        <taxon>Euteleostomi</taxon>
        <taxon>Actinopterygii</taxon>
        <taxon>Neopterygii</taxon>
        <taxon>Teleostei</taxon>
        <taxon>Neoteleostei</taxon>
        <taxon>Acanthomorphata</taxon>
        <taxon>Holocentriformes</taxon>
        <taxon>Holocentridae</taxon>
        <taxon>Myripristis</taxon>
    </lineage>
</organism>
<dbReference type="InterPro" id="IPR050127">
    <property type="entry name" value="Serine_Proteases_S1"/>
</dbReference>
<dbReference type="CDD" id="cd00108">
    <property type="entry name" value="KR"/>
    <property type="match status" value="1"/>
</dbReference>
<keyword evidence="2" id="KW-0964">Secreted</keyword>
<dbReference type="AlphaFoldDB" id="A0A667WW49"/>
<evidence type="ECO:0000256" key="3">
    <source>
        <dbReference type="ARBA" id="ARBA00022536"/>
    </source>
</evidence>
<dbReference type="PANTHER" id="PTHR24264:SF38">
    <property type="entry name" value="UROKINASE-TYPE PLASMINOGEN ACTIVATOR"/>
    <property type="match status" value="1"/>
</dbReference>
<keyword evidence="5 15" id="KW-0645">Protease</keyword>
<dbReference type="InParanoid" id="A0A667WW49"/>
<keyword evidence="11" id="KW-0617">Plasminogen activation</keyword>
<keyword evidence="9" id="KW-0865">Zymogen</keyword>
<reference evidence="19" key="3">
    <citation type="submission" date="2025-09" db="UniProtKB">
        <authorList>
            <consortium name="Ensembl"/>
        </authorList>
    </citation>
    <scope>IDENTIFICATION</scope>
</reference>
<dbReference type="SUPFAM" id="SSF57440">
    <property type="entry name" value="Kringle-like"/>
    <property type="match status" value="1"/>
</dbReference>
<evidence type="ECO:0000259" key="17">
    <source>
        <dbReference type="PROSITE" id="PS50070"/>
    </source>
</evidence>
<evidence type="ECO:0000256" key="9">
    <source>
        <dbReference type="ARBA" id="ARBA00023145"/>
    </source>
</evidence>
<evidence type="ECO:0000256" key="16">
    <source>
        <dbReference type="SAM" id="SignalP"/>
    </source>
</evidence>
<dbReference type="PROSITE" id="PS00135">
    <property type="entry name" value="TRYPSIN_SER"/>
    <property type="match status" value="1"/>
</dbReference>
<dbReference type="InterPro" id="IPR038178">
    <property type="entry name" value="Kringle_sf"/>
</dbReference>
<evidence type="ECO:0000256" key="5">
    <source>
        <dbReference type="ARBA" id="ARBA00022670"/>
    </source>
</evidence>
<dbReference type="PROSITE" id="PS50070">
    <property type="entry name" value="KRINGLE_2"/>
    <property type="match status" value="1"/>
</dbReference>
<keyword evidence="20" id="KW-1185">Reference proteome</keyword>
<dbReference type="Pfam" id="PF00051">
    <property type="entry name" value="Kringle"/>
    <property type="match status" value="1"/>
</dbReference>
<evidence type="ECO:0000256" key="7">
    <source>
        <dbReference type="ARBA" id="ARBA00022801"/>
    </source>
</evidence>
<evidence type="ECO:0000256" key="13">
    <source>
        <dbReference type="ARBA" id="ARBA00038868"/>
    </source>
</evidence>
<feature type="domain" description="Peptidase S1" evidence="18">
    <location>
        <begin position="170"/>
        <end position="413"/>
    </location>
</feature>
<evidence type="ECO:0000256" key="8">
    <source>
        <dbReference type="ARBA" id="ARBA00022825"/>
    </source>
</evidence>
<dbReference type="PROSITE" id="PS00134">
    <property type="entry name" value="TRYPSIN_HIS"/>
    <property type="match status" value="1"/>
</dbReference>
<protein>
    <recommendedName>
        <fullName evidence="13">trypsin</fullName>
        <ecNumber evidence="13">3.4.21.4</ecNumber>
    </recommendedName>
</protein>
<dbReference type="GeneTree" id="ENSGT00940000164426"/>
<dbReference type="SUPFAM" id="SSF50494">
    <property type="entry name" value="Trypsin-like serine proteases"/>
    <property type="match status" value="1"/>
</dbReference>
<dbReference type="InterPro" id="IPR009003">
    <property type="entry name" value="Peptidase_S1_PA"/>
</dbReference>
<dbReference type="SMART" id="SM00020">
    <property type="entry name" value="Tryp_SPc"/>
    <property type="match status" value="1"/>
</dbReference>
<dbReference type="SMART" id="SM00130">
    <property type="entry name" value="KR"/>
    <property type="match status" value="1"/>
</dbReference>
<dbReference type="InterPro" id="IPR013806">
    <property type="entry name" value="Kringle-like"/>
</dbReference>
<dbReference type="InterPro" id="IPR018056">
    <property type="entry name" value="Kringle_CS"/>
</dbReference>
<dbReference type="InterPro" id="IPR033116">
    <property type="entry name" value="TRYPSIN_SER"/>
</dbReference>
<dbReference type="Gene3D" id="2.40.10.10">
    <property type="entry name" value="Trypsin-like serine proteases"/>
    <property type="match status" value="1"/>
</dbReference>
<evidence type="ECO:0000256" key="12">
    <source>
        <dbReference type="ARBA" id="ARBA00036320"/>
    </source>
</evidence>
<evidence type="ECO:0000256" key="4">
    <source>
        <dbReference type="ARBA" id="ARBA00022572"/>
    </source>
</evidence>
<feature type="domain" description="Kringle" evidence="17">
    <location>
        <begin position="74"/>
        <end position="147"/>
    </location>
</feature>
<dbReference type="PRINTS" id="PR00018">
    <property type="entry name" value="KRINGLE"/>
</dbReference>
<evidence type="ECO:0000256" key="15">
    <source>
        <dbReference type="RuleBase" id="RU363034"/>
    </source>
</evidence>
<dbReference type="PROSITE" id="PS00021">
    <property type="entry name" value="KRINGLE_1"/>
    <property type="match status" value="1"/>
</dbReference>
<comment type="subcellular location">
    <subcellularLocation>
        <location evidence="1">Secreted</location>
        <location evidence="1">Extracellular space</location>
    </subcellularLocation>
</comment>
<evidence type="ECO:0000256" key="1">
    <source>
        <dbReference type="ARBA" id="ARBA00004239"/>
    </source>
</evidence>
<comment type="caution">
    <text evidence="14">Lacks conserved residue(s) required for the propagation of feature annotation.</text>
</comment>
<accession>A0A667WW49</accession>
<gene>
    <name evidence="19" type="primary">LOC115372515</name>
</gene>
<dbReference type="InterPro" id="IPR043504">
    <property type="entry name" value="Peptidase_S1_PA_chymotrypsin"/>
</dbReference>
<name>A0A667WW49_9TELE</name>
<evidence type="ECO:0000256" key="14">
    <source>
        <dbReference type="PROSITE-ProRule" id="PRU00121"/>
    </source>
</evidence>
<feature type="chain" id="PRO_5025593522" description="trypsin" evidence="16">
    <location>
        <begin position="20"/>
        <end position="426"/>
    </location>
</feature>
<dbReference type="EC" id="3.4.21.4" evidence="13"/>
<dbReference type="InterPro" id="IPR000001">
    <property type="entry name" value="Kringle"/>
</dbReference>
<dbReference type="InterPro" id="IPR001314">
    <property type="entry name" value="Peptidase_S1A"/>
</dbReference>
<dbReference type="Ensembl" id="ENSMMDT00005010188.1">
    <property type="protein sequence ID" value="ENSMMDP00005009880.1"/>
    <property type="gene ID" value="ENSMMDG00005005373.1"/>
</dbReference>